<evidence type="ECO:0000313" key="7">
    <source>
        <dbReference type="EMBL" id="CAF1541888.1"/>
    </source>
</evidence>
<dbReference type="EMBL" id="CAJNOI010000355">
    <property type="protein sequence ID" value="CAF1254476.1"/>
    <property type="molecule type" value="Genomic_DNA"/>
</dbReference>
<dbReference type="SUPFAM" id="SSF63570">
    <property type="entry name" value="PABC (PABP) domain"/>
    <property type="match status" value="1"/>
</dbReference>
<evidence type="ECO:0000313" key="2">
    <source>
        <dbReference type="EMBL" id="CAF1216539.1"/>
    </source>
</evidence>
<dbReference type="EMBL" id="CAJNOE010000643">
    <property type="protein sequence ID" value="CAF1297761.1"/>
    <property type="molecule type" value="Genomic_DNA"/>
</dbReference>
<dbReference type="Proteomes" id="UP000663877">
    <property type="component" value="Unassembled WGS sequence"/>
</dbReference>
<feature type="domain" description="PABC" evidence="1">
    <location>
        <begin position="1"/>
        <end position="80"/>
    </location>
</feature>
<dbReference type="GO" id="GO:0003723">
    <property type="term" value="F:RNA binding"/>
    <property type="evidence" value="ECO:0007669"/>
    <property type="project" value="InterPro"/>
</dbReference>
<dbReference type="Proteomes" id="UP000663868">
    <property type="component" value="Unassembled WGS sequence"/>
</dbReference>
<reference evidence="7" key="1">
    <citation type="submission" date="2021-02" db="EMBL/GenBank/DDBJ databases">
        <authorList>
            <person name="Nowell W R."/>
        </authorList>
    </citation>
    <scope>NUCLEOTIDE SEQUENCE</scope>
</reference>
<dbReference type="InterPro" id="IPR036053">
    <property type="entry name" value="PABP-dom"/>
</dbReference>
<dbReference type="Pfam" id="PF00658">
    <property type="entry name" value="MLLE"/>
    <property type="match status" value="1"/>
</dbReference>
<dbReference type="Proteomes" id="UP000663860">
    <property type="component" value="Unassembled WGS sequence"/>
</dbReference>
<dbReference type="OrthoDB" id="19742at2759"/>
<dbReference type="EMBL" id="CAJNOM010000259">
    <property type="protein sequence ID" value="CAF1293670.1"/>
    <property type="molecule type" value="Genomic_DNA"/>
</dbReference>
<evidence type="ECO:0000313" key="9">
    <source>
        <dbReference type="EMBL" id="CAF3941933.1"/>
    </source>
</evidence>
<dbReference type="EMBL" id="CAJOAZ010002579">
    <property type="protein sequence ID" value="CAF3941933.1"/>
    <property type="molecule type" value="Genomic_DNA"/>
</dbReference>
<evidence type="ECO:0000313" key="3">
    <source>
        <dbReference type="EMBL" id="CAF1254476.1"/>
    </source>
</evidence>
<organism evidence="7 10">
    <name type="scientific">Adineta steineri</name>
    <dbReference type="NCBI Taxonomy" id="433720"/>
    <lineage>
        <taxon>Eukaryota</taxon>
        <taxon>Metazoa</taxon>
        <taxon>Spiralia</taxon>
        <taxon>Gnathifera</taxon>
        <taxon>Rotifera</taxon>
        <taxon>Eurotatoria</taxon>
        <taxon>Bdelloidea</taxon>
        <taxon>Adinetida</taxon>
        <taxon>Adinetidae</taxon>
        <taxon>Adineta</taxon>
    </lineage>
</organism>
<evidence type="ECO:0000313" key="6">
    <source>
        <dbReference type="EMBL" id="CAF1316876.1"/>
    </source>
</evidence>
<evidence type="ECO:0000259" key="1">
    <source>
        <dbReference type="PROSITE" id="PS51309"/>
    </source>
</evidence>
<keyword evidence="10" id="KW-1185">Reference proteome</keyword>
<proteinExistence type="predicted"/>
<dbReference type="PROSITE" id="PS51309">
    <property type="entry name" value="PABC"/>
    <property type="match status" value="1"/>
</dbReference>
<comment type="caution">
    <text evidence="7">The sequence shown here is derived from an EMBL/GenBank/DDBJ whole genome shotgun (WGS) entry which is preliminary data.</text>
</comment>
<dbReference type="Gene3D" id="1.10.1900.10">
    <property type="entry name" value="c-terminal domain of poly(a) binding protein"/>
    <property type="match status" value="1"/>
</dbReference>
<evidence type="ECO:0000313" key="5">
    <source>
        <dbReference type="EMBL" id="CAF1297761.1"/>
    </source>
</evidence>
<dbReference type="InterPro" id="IPR002004">
    <property type="entry name" value="PABP_HYD_C"/>
</dbReference>
<dbReference type="EMBL" id="CAJOBB010000745">
    <property type="protein sequence ID" value="CAF3742631.1"/>
    <property type="molecule type" value="Genomic_DNA"/>
</dbReference>
<dbReference type="Proteomes" id="UP000663832">
    <property type="component" value="Unassembled WGS sequence"/>
</dbReference>
<dbReference type="Proteomes" id="UP000663844">
    <property type="component" value="Unassembled WGS sequence"/>
</dbReference>
<dbReference type="EMBL" id="CAJNOG010000618">
    <property type="protein sequence ID" value="CAF1316876.1"/>
    <property type="molecule type" value="Genomic_DNA"/>
</dbReference>
<dbReference type="EMBL" id="CAJNOM010000687">
    <property type="protein sequence ID" value="CAF1541888.1"/>
    <property type="molecule type" value="Genomic_DNA"/>
</dbReference>
<protein>
    <recommendedName>
        <fullName evidence="1">PABC domain-containing protein</fullName>
    </recommendedName>
</protein>
<name>A0A815W0P7_9BILA</name>
<evidence type="ECO:0000313" key="10">
    <source>
        <dbReference type="Proteomes" id="UP000663832"/>
    </source>
</evidence>
<accession>A0A815W0P7</accession>
<dbReference type="SMART" id="SM00517">
    <property type="entry name" value="PolyA"/>
    <property type="match status" value="1"/>
</dbReference>
<evidence type="ECO:0000313" key="4">
    <source>
        <dbReference type="EMBL" id="CAF1293670.1"/>
    </source>
</evidence>
<dbReference type="AlphaFoldDB" id="A0A815W0P7"/>
<evidence type="ECO:0000313" key="8">
    <source>
        <dbReference type="EMBL" id="CAF3742631.1"/>
    </source>
</evidence>
<dbReference type="Proteomes" id="UP000663845">
    <property type="component" value="Unassembled WGS sequence"/>
</dbReference>
<gene>
    <name evidence="2" type="ORF">BJG266_LOCUS27739</name>
    <name evidence="3" type="ORF">BJG266_LOCUS29775</name>
    <name evidence="5" type="ORF">IZO911_LOCUS33883</name>
    <name evidence="6" type="ORF">JYZ213_LOCUS33177</name>
    <name evidence="8" type="ORF">KXQ929_LOCUS13754</name>
    <name evidence="9" type="ORF">OXD698_LOCUS26175</name>
    <name evidence="4" type="ORF">QVE165_LOCUS30841</name>
    <name evidence="7" type="ORF">QVE165_LOCUS46387</name>
</gene>
<sequence>MSSLSANLASLSTIEEQKGFLGNKLFPLVLQRVKEPDLTSKVTGALLELDNDEICRLMESNDMLNARIDEVATEIKSCEP</sequence>
<dbReference type="EMBL" id="CAJNOI010000264">
    <property type="protein sequence ID" value="CAF1216539.1"/>
    <property type="molecule type" value="Genomic_DNA"/>
</dbReference>